<keyword evidence="3" id="KW-1003">Cell membrane</keyword>
<feature type="transmembrane region" description="Helical" evidence="8">
    <location>
        <begin position="238"/>
        <end position="258"/>
    </location>
</feature>
<feature type="transmembrane region" description="Helical" evidence="8">
    <location>
        <begin position="150"/>
        <end position="169"/>
    </location>
</feature>
<organism evidence="10 11">
    <name type="scientific">Penicillium alfredii</name>
    <dbReference type="NCBI Taxonomy" id="1506179"/>
    <lineage>
        <taxon>Eukaryota</taxon>
        <taxon>Fungi</taxon>
        <taxon>Dikarya</taxon>
        <taxon>Ascomycota</taxon>
        <taxon>Pezizomycotina</taxon>
        <taxon>Eurotiomycetes</taxon>
        <taxon>Eurotiomycetidae</taxon>
        <taxon>Eurotiales</taxon>
        <taxon>Aspergillaceae</taxon>
        <taxon>Penicillium</taxon>
    </lineage>
</organism>
<gene>
    <name evidence="10" type="ORF">NUU61_005808</name>
</gene>
<feature type="transmembrane region" description="Helical" evidence="8">
    <location>
        <begin position="481"/>
        <end position="504"/>
    </location>
</feature>
<dbReference type="SUPFAM" id="SSF103473">
    <property type="entry name" value="MFS general substrate transporter"/>
    <property type="match status" value="1"/>
</dbReference>
<evidence type="ECO:0000256" key="6">
    <source>
        <dbReference type="ARBA" id="ARBA00023136"/>
    </source>
</evidence>
<evidence type="ECO:0000256" key="8">
    <source>
        <dbReference type="SAM" id="Phobius"/>
    </source>
</evidence>
<feature type="transmembrane region" description="Helical" evidence="8">
    <location>
        <begin position="206"/>
        <end position="226"/>
    </location>
</feature>
<evidence type="ECO:0000256" key="3">
    <source>
        <dbReference type="ARBA" id="ARBA00022475"/>
    </source>
</evidence>
<evidence type="ECO:0000259" key="9">
    <source>
        <dbReference type="PROSITE" id="PS50850"/>
    </source>
</evidence>
<evidence type="ECO:0000256" key="4">
    <source>
        <dbReference type="ARBA" id="ARBA00022692"/>
    </source>
</evidence>
<dbReference type="CDD" id="cd17323">
    <property type="entry name" value="MFS_Tpo1_MDR_like"/>
    <property type="match status" value="1"/>
</dbReference>
<proteinExistence type="inferred from homology"/>
<keyword evidence="2" id="KW-0813">Transport</keyword>
<evidence type="ECO:0000256" key="1">
    <source>
        <dbReference type="ARBA" id="ARBA00004651"/>
    </source>
</evidence>
<dbReference type="AlphaFoldDB" id="A0A9W9K902"/>
<reference evidence="10" key="2">
    <citation type="journal article" date="2023" name="IMA Fungus">
        <title>Comparative genomic study of the Penicillium genus elucidates a diverse pangenome and 15 lateral gene transfer events.</title>
        <authorList>
            <person name="Petersen C."/>
            <person name="Sorensen T."/>
            <person name="Nielsen M.R."/>
            <person name="Sondergaard T.E."/>
            <person name="Sorensen J.L."/>
            <person name="Fitzpatrick D.A."/>
            <person name="Frisvad J.C."/>
            <person name="Nielsen K.L."/>
        </authorList>
    </citation>
    <scope>NUCLEOTIDE SEQUENCE</scope>
    <source>
        <strain evidence="10">IBT 34128</strain>
    </source>
</reference>
<comment type="caution">
    <text evidence="10">The sequence shown here is derived from an EMBL/GenBank/DDBJ whole genome shotgun (WGS) entry which is preliminary data.</text>
</comment>
<dbReference type="GO" id="GO:0022857">
    <property type="term" value="F:transmembrane transporter activity"/>
    <property type="evidence" value="ECO:0007669"/>
    <property type="project" value="InterPro"/>
</dbReference>
<dbReference type="PANTHER" id="PTHR23502:SF186">
    <property type="entry name" value="MAJOR FACILITATOR SUPERFAMILY (MFS) PROFILE DOMAIN-CONTAINING PROTEIN"/>
    <property type="match status" value="1"/>
</dbReference>
<keyword evidence="11" id="KW-1185">Reference proteome</keyword>
<comment type="similarity">
    <text evidence="7">Belongs to the major facilitator superfamily. DHA1 family. Polyamines/proton antiporter (TC 2.A.1.2.16) subfamily.</text>
</comment>
<evidence type="ECO:0000256" key="2">
    <source>
        <dbReference type="ARBA" id="ARBA00022448"/>
    </source>
</evidence>
<reference evidence="10" key="1">
    <citation type="submission" date="2022-11" db="EMBL/GenBank/DDBJ databases">
        <authorList>
            <person name="Petersen C."/>
        </authorList>
    </citation>
    <scope>NUCLEOTIDE SEQUENCE</scope>
    <source>
        <strain evidence="10">IBT 34128</strain>
    </source>
</reference>
<keyword evidence="5 8" id="KW-1133">Transmembrane helix</keyword>
<evidence type="ECO:0000256" key="7">
    <source>
        <dbReference type="ARBA" id="ARBA00038459"/>
    </source>
</evidence>
<dbReference type="GO" id="GO:0005886">
    <property type="term" value="C:plasma membrane"/>
    <property type="evidence" value="ECO:0007669"/>
    <property type="project" value="UniProtKB-SubCell"/>
</dbReference>
<feature type="transmembrane region" description="Helical" evidence="8">
    <location>
        <begin position="118"/>
        <end position="138"/>
    </location>
</feature>
<evidence type="ECO:0000313" key="11">
    <source>
        <dbReference type="Proteomes" id="UP001141434"/>
    </source>
</evidence>
<dbReference type="RefSeq" id="XP_056512003.1">
    <property type="nucleotide sequence ID" value="XM_056656390.1"/>
</dbReference>
<dbReference type="FunFam" id="1.20.1250.20:FF:000011">
    <property type="entry name" value="MFS multidrug transporter, putative"/>
    <property type="match status" value="1"/>
</dbReference>
<dbReference type="InterPro" id="IPR036259">
    <property type="entry name" value="MFS_trans_sf"/>
</dbReference>
<feature type="transmembrane region" description="Helical" evidence="8">
    <location>
        <begin position="416"/>
        <end position="435"/>
    </location>
</feature>
<feature type="transmembrane region" description="Helical" evidence="8">
    <location>
        <begin position="350"/>
        <end position="370"/>
    </location>
</feature>
<evidence type="ECO:0000256" key="5">
    <source>
        <dbReference type="ARBA" id="ARBA00022989"/>
    </source>
</evidence>
<dbReference type="GeneID" id="81395558"/>
<dbReference type="Proteomes" id="UP001141434">
    <property type="component" value="Unassembled WGS sequence"/>
</dbReference>
<dbReference type="Pfam" id="PF07690">
    <property type="entry name" value="MFS_1"/>
    <property type="match status" value="1"/>
</dbReference>
<keyword evidence="4 8" id="KW-0812">Transmembrane</keyword>
<dbReference type="PROSITE" id="PS50850">
    <property type="entry name" value="MFS"/>
    <property type="match status" value="1"/>
</dbReference>
<protein>
    <submittedName>
        <fullName evidence="10">MFS general substrate transporter</fullName>
    </submittedName>
</protein>
<keyword evidence="6 8" id="KW-0472">Membrane</keyword>
<sequence length="518" mass="56803">MWTNAFEDCRSHFARAWIFAWITTTFKQLFSRGKEERSDIMSDSTSQDGEKEAQPVLGYEVDWEGPDDPSVPINWPEWKKRGIIAAICAMRFTTPFASSMMSPALLSIGKDFPGTSDALLSFTVSIYIIGFGLGPLILAPLSEVYGRNVVYHVSNVFFTIFIACCGLSPNVGALLAFRLAAGFFGGAPLTNGGGTIADLVPVHKRGLIMSIFSAVMLVGPVLGPVIGGFLAQAMSWRWIFWILTIMSGIANILCFIFLRETYSPVLLERKARYLRKKTGDPLYHPKGKSSKTLGQLLLVAITRPVRMLANPIILGTSIYTAVIYGIFYLLLTILSIVFHDQYGFKEGIAGLAYLGIGIGSVLGMVIFGLYSDRIYTKLSEKHKEAKPEYRLPPLLPSALAMPIGLFIYGWTAHYRLHWILPIVGTGFCGFSLMGCLTAVQTYLLDGFTIYASSALAASSLVRSLAGGLVSLSGPGLYDRMGLGWGNSLLAFLSILFGLSPLLFYKYGERLRQCRIGVD</sequence>
<evidence type="ECO:0000313" key="10">
    <source>
        <dbReference type="EMBL" id="KAJ5096452.1"/>
    </source>
</evidence>
<dbReference type="Gene3D" id="1.20.1250.20">
    <property type="entry name" value="MFS general substrate transporter like domains"/>
    <property type="match status" value="1"/>
</dbReference>
<name>A0A9W9K902_9EURO</name>
<dbReference type="InterPro" id="IPR020846">
    <property type="entry name" value="MFS_dom"/>
</dbReference>
<dbReference type="InterPro" id="IPR011701">
    <property type="entry name" value="MFS"/>
</dbReference>
<dbReference type="PANTHER" id="PTHR23502">
    <property type="entry name" value="MAJOR FACILITATOR SUPERFAMILY"/>
    <property type="match status" value="1"/>
</dbReference>
<accession>A0A9W9K902</accession>
<feature type="transmembrane region" description="Helical" evidence="8">
    <location>
        <begin position="312"/>
        <end position="338"/>
    </location>
</feature>
<comment type="subcellular location">
    <subcellularLocation>
        <location evidence="1">Cell membrane</location>
        <topology evidence="1">Multi-pass membrane protein</topology>
    </subcellularLocation>
</comment>
<feature type="domain" description="Major facilitator superfamily (MFS) profile" evidence="9">
    <location>
        <begin position="83"/>
        <end position="511"/>
    </location>
</feature>
<feature type="transmembrane region" description="Helical" evidence="8">
    <location>
        <begin position="83"/>
        <end position="106"/>
    </location>
</feature>
<feature type="transmembrane region" description="Helical" evidence="8">
    <location>
        <begin position="391"/>
        <end position="410"/>
    </location>
</feature>
<dbReference type="OrthoDB" id="5296287at2759"/>
<dbReference type="EMBL" id="JAPMSZ010000007">
    <property type="protein sequence ID" value="KAJ5096452.1"/>
    <property type="molecule type" value="Genomic_DNA"/>
</dbReference>